<organism evidence="3 4">
    <name type="scientific">Citricoccus nitrophenolicus</name>
    <dbReference type="NCBI Taxonomy" id="863575"/>
    <lineage>
        <taxon>Bacteria</taxon>
        <taxon>Bacillati</taxon>
        <taxon>Actinomycetota</taxon>
        <taxon>Actinomycetes</taxon>
        <taxon>Micrococcales</taxon>
        <taxon>Micrococcaceae</taxon>
        <taxon>Citricoccus</taxon>
    </lineage>
</organism>
<dbReference type="PANTHER" id="PTHR43308">
    <property type="entry name" value="OUTER MEMBRANE PROTEIN ALPHA-RELATED"/>
    <property type="match status" value="1"/>
</dbReference>
<keyword evidence="4" id="KW-1185">Reference proteome</keyword>
<gene>
    <name evidence="3" type="ORF">ABDK96_08180</name>
</gene>
<proteinExistence type="predicted"/>
<feature type="region of interest" description="Disordered" evidence="1">
    <location>
        <begin position="1"/>
        <end position="35"/>
    </location>
</feature>
<name>A0ABV0IHK9_9MICC</name>
<dbReference type="InterPro" id="IPR051465">
    <property type="entry name" value="Cell_Envelope_Struct_Comp"/>
</dbReference>
<feature type="domain" description="SLH" evidence="2">
    <location>
        <begin position="600"/>
        <end position="659"/>
    </location>
</feature>
<dbReference type="EMBL" id="JBDXMX010000003">
    <property type="protein sequence ID" value="MEO9247653.1"/>
    <property type="molecule type" value="Genomic_DNA"/>
</dbReference>
<feature type="compositionally biased region" description="Pro residues" evidence="1">
    <location>
        <begin position="1"/>
        <end position="15"/>
    </location>
</feature>
<accession>A0ABV0IHK9</accession>
<dbReference type="Pfam" id="PF00395">
    <property type="entry name" value="SLH"/>
    <property type="match status" value="2"/>
</dbReference>
<dbReference type="Proteomes" id="UP001484097">
    <property type="component" value="Unassembled WGS sequence"/>
</dbReference>
<feature type="domain" description="SLH" evidence="2">
    <location>
        <begin position="536"/>
        <end position="599"/>
    </location>
</feature>
<evidence type="ECO:0000259" key="2">
    <source>
        <dbReference type="PROSITE" id="PS51272"/>
    </source>
</evidence>
<reference evidence="3 4" key="1">
    <citation type="submission" date="2024-05" db="EMBL/GenBank/DDBJ databases">
        <authorList>
            <person name="Yi C."/>
        </authorList>
    </citation>
    <scope>NUCLEOTIDE SEQUENCE [LARGE SCALE GENOMIC DNA]</scope>
    <source>
        <strain evidence="3 4">XS13</strain>
    </source>
</reference>
<evidence type="ECO:0000313" key="3">
    <source>
        <dbReference type="EMBL" id="MEO9247653.1"/>
    </source>
</evidence>
<sequence length="659" mass="69591">MNPAPSPSDLPPPPARHSGPEAVGVSPRSEGTTPAAPALRAGRFRLAMASAICGRSARRFGPANASASALPSRRFRPAKGTAAAVLAGAVVVGPAAILPASADTTSPAAAIANPAANPALTSEEHGYPGYFSSLSVVEDELSAEANHLTVQADFCLHPGATAEDVVGFDIMWDAPISNWERLVGLDERYTSSVPVTDDSGDTVLTADLVFSVTDLGDDWGQELKTSVDLHLAPGAAPGDGAAPGAGSCGTLELPIAAPLALADVVESQPEDPADPDFGDVEEFDPFAYTVSFVDQDGRRSSDVVRLNPTELPVSEAWVSGELDFTGSTHWVLLTQSGPAGASETAVVLRDGTLCREPYEALIIDSSTLMPTNQEPDLDVSCEDETKTFTLENRLRADRQLVVSQFDPRPGAAAVAHELTADLTTGGVTERRTAQVISAAPAGRLTGPWTAPEACPAPFADNAPGTPAGSSTSAYHRDIRWMQCWSITEGYADNTYRAGRSISRGESVAFLHRYTEQVGEAFPLLSPGEASFWDEFEPDPFQDVGEDHPFAEPIAWAVGQGLTYGYADGTFGPARPVTRGELAAFTYRLVDAGYSGYEPGEDAPFSDVPAEHAFATEIGWLAEQEVLNGYGDGTFRPGQRISRGEVARVLTQLHEQLVQR</sequence>
<dbReference type="PROSITE" id="PS51272">
    <property type="entry name" value="SLH"/>
    <property type="match status" value="3"/>
</dbReference>
<evidence type="ECO:0000256" key="1">
    <source>
        <dbReference type="SAM" id="MobiDB-lite"/>
    </source>
</evidence>
<comment type="caution">
    <text evidence="3">The sequence shown here is derived from an EMBL/GenBank/DDBJ whole genome shotgun (WGS) entry which is preliminary data.</text>
</comment>
<dbReference type="RefSeq" id="WP_347920321.1">
    <property type="nucleotide sequence ID" value="NZ_JBDXMX010000003.1"/>
</dbReference>
<dbReference type="InterPro" id="IPR001119">
    <property type="entry name" value="SLH_dom"/>
</dbReference>
<protein>
    <submittedName>
        <fullName evidence="3">S-layer homology domain-containing protein</fullName>
    </submittedName>
</protein>
<evidence type="ECO:0000313" key="4">
    <source>
        <dbReference type="Proteomes" id="UP001484097"/>
    </source>
</evidence>
<feature type="domain" description="SLH" evidence="2">
    <location>
        <begin position="461"/>
        <end position="524"/>
    </location>
</feature>